<dbReference type="AlphaFoldDB" id="A0A816P9M9"/>
<evidence type="ECO:0000313" key="2">
    <source>
        <dbReference type="Proteomes" id="UP000663887"/>
    </source>
</evidence>
<feature type="non-terminal residue" evidence="1">
    <location>
        <position position="1"/>
    </location>
</feature>
<reference evidence="1" key="1">
    <citation type="submission" date="2021-02" db="EMBL/GenBank/DDBJ databases">
        <authorList>
            <person name="Nowell W R."/>
        </authorList>
    </citation>
    <scope>NUCLEOTIDE SEQUENCE</scope>
</reference>
<sequence length="188" mass="21140">SCYSTYGSRCNSGFQTYYRRHLVQHVIANANNVYASNDIVITALYAVCWIDSAWKFITETTLRNTFRQAAFDTTVVSLDPILTQTIFANEDNAEHENKCLHDLDKVLKHVTIGGNVMSVADFVSVDEDVPVFNQWNGASEKRLGVDGISNDDIPNDDIPNDDDLVLEPPPSLSESMKMIRRLHLLSTR</sequence>
<organism evidence="1 2">
    <name type="scientific">Rotaria magnacalcarata</name>
    <dbReference type="NCBI Taxonomy" id="392030"/>
    <lineage>
        <taxon>Eukaryota</taxon>
        <taxon>Metazoa</taxon>
        <taxon>Spiralia</taxon>
        <taxon>Gnathifera</taxon>
        <taxon>Rotifera</taxon>
        <taxon>Eurotatoria</taxon>
        <taxon>Bdelloidea</taxon>
        <taxon>Philodinida</taxon>
        <taxon>Philodinidae</taxon>
        <taxon>Rotaria</taxon>
    </lineage>
</organism>
<dbReference type="Proteomes" id="UP000663887">
    <property type="component" value="Unassembled WGS sequence"/>
</dbReference>
<protein>
    <recommendedName>
        <fullName evidence="3">DDE-1 domain-containing protein</fullName>
    </recommendedName>
</protein>
<accession>A0A816P9M9</accession>
<evidence type="ECO:0008006" key="3">
    <source>
        <dbReference type="Google" id="ProtNLM"/>
    </source>
</evidence>
<proteinExistence type="predicted"/>
<comment type="caution">
    <text evidence="1">The sequence shown here is derived from an EMBL/GenBank/DDBJ whole genome shotgun (WGS) entry which is preliminary data.</text>
</comment>
<gene>
    <name evidence="1" type="ORF">XDN619_LOCUS7515</name>
</gene>
<name>A0A816P9M9_9BILA</name>
<evidence type="ECO:0000313" key="1">
    <source>
        <dbReference type="EMBL" id="CAF2045302.1"/>
    </source>
</evidence>
<dbReference type="EMBL" id="CAJNRG010002249">
    <property type="protein sequence ID" value="CAF2045302.1"/>
    <property type="molecule type" value="Genomic_DNA"/>
</dbReference>